<dbReference type="OrthoDB" id="5860297at2759"/>
<reference evidence="4" key="1">
    <citation type="submission" date="2020-12" db="UniProtKB">
        <authorList>
            <consortium name="WormBaseParasite"/>
        </authorList>
    </citation>
    <scope>IDENTIFICATION</scope>
    <source>
        <strain evidence="4">MHco3</strain>
    </source>
</reference>
<keyword evidence="3" id="KW-1185">Reference proteome</keyword>
<sequence>MLLLLICCCTLGFTQDQEHHEHQSYRPNIEPKYSRSTPFQNEESLPKPVFGMAHGFPYKSLKKDDDRDVDRDHSQSLRRGRLDLEGDHEQRGEPPEELRPPYFIPKMEDSSANRKLRQSGIGEVHSQEERQPQPRDGSDEDDRMFPLPPWLDIKVSPLKGKTPRNRNSYERNDSGLRQQLVNGVPSQKEIPSSHEENFFGPGQPSISNSEPEHGGGFKSRPSVGAGSQSSGEVDQKFSEEEKKEATDHQSNRDFVDVNVQAVTDVQPENRGLGPFGRFIPLSDWKLKQSRLLPPLSAKRRLRKKLRRRFRFPIIEEQNEVQNREINSEETSTKHYGDLNVYSETPRDASYEGETSPQTQQPAALIPVEGIVSQASEEQPINSPKRLRHFEEEVHQFTTRSSEELSDQGELTRTTAPIMKAPRFEKQPGGLEQRNIPSLGNRLFNVDMQVDEQDEGKRMHGRSQGCSDEHVTDEPSFPFKEPCADCSQISSPQSISIPSTKPSQRAIDSVVEKSIVLPSSLSPSPSSTPPSVSTARKEQTNSNGISKNKHVDCRGGTESRDTVPIPSNTPSLSVSAVQNVSASLLFTTTNPLSHPGPVPTSPSNFPCSSDFLS</sequence>
<accession>A0A7I4YT20</accession>
<feature type="compositionally biased region" description="Low complexity" evidence="1">
    <location>
        <begin position="517"/>
        <end position="533"/>
    </location>
</feature>
<dbReference type="Proteomes" id="UP000025227">
    <property type="component" value="Unplaced"/>
</dbReference>
<feature type="compositionally biased region" description="Polar residues" evidence="1">
    <location>
        <begin position="600"/>
        <end position="612"/>
    </location>
</feature>
<feature type="signal peptide" evidence="2">
    <location>
        <begin position="1"/>
        <end position="16"/>
    </location>
</feature>
<feature type="compositionally biased region" description="Low complexity" evidence="1">
    <location>
        <begin position="486"/>
        <end position="503"/>
    </location>
</feature>
<feature type="compositionally biased region" description="Basic and acidic residues" evidence="1">
    <location>
        <begin position="548"/>
        <end position="560"/>
    </location>
</feature>
<feature type="compositionally biased region" description="Basic and acidic residues" evidence="1">
    <location>
        <begin position="233"/>
        <end position="253"/>
    </location>
</feature>
<evidence type="ECO:0000313" key="3">
    <source>
        <dbReference type="Proteomes" id="UP000025227"/>
    </source>
</evidence>
<keyword evidence="2" id="KW-0732">Signal</keyword>
<feature type="compositionally biased region" description="Polar residues" evidence="1">
    <location>
        <begin position="34"/>
        <end position="43"/>
    </location>
</feature>
<name>A0A7I4YT20_HAECO</name>
<feature type="compositionally biased region" description="Basic and acidic residues" evidence="1">
    <location>
        <begin position="125"/>
        <end position="137"/>
    </location>
</feature>
<feature type="chain" id="PRO_5029831035" evidence="2">
    <location>
        <begin position="17"/>
        <end position="612"/>
    </location>
</feature>
<feature type="compositionally biased region" description="Polar residues" evidence="1">
    <location>
        <begin position="175"/>
        <end position="185"/>
    </location>
</feature>
<feature type="region of interest" description="Disordered" evidence="1">
    <location>
        <begin position="517"/>
        <end position="571"/>
    </location>
</feature>
<feature type="region of interest" description="Disordered" evidence="1">
    <location>
        <begin position="452"/>
        <end position="505"/>
    </location>
</feature>
<evidence type="ECO:0000256" key="1">
    <source>
        <dbReference type="SAM" id="MobiDB-lite"/>
    </source>
</evidence>
<evidence type="ECO:0000313" key="4">
    <source>
        <dbReference type="WBParaSite" id="HCON_00138160-00001"/>
    </source>
</evidence>
<dbReference type="AlphaFoldDB" id="A0A7I4YT20"/>
<dbReference type="OMA" id="LLICCCT"/>
<feature type="region of interest" description="Disordered" evidence="1">
    <location>
        <begin position="586"/>
        <end position="612"/>
    </location>
</feature>
<dbReference type="WBParaSite" id="HCON_00138160-00001">
    <property type="protein sequence ID" value="HCON_00138160-00001"/>
    <property type="gene ID" value="HCON_00138160"/>
</dbReference>
<organism evidence="3 4">
    <name type="scientific">Haemonchus contortus</name>
    <name type="common">Barber pole worm</name>
    <dbReference type="NCBI Taxonomy" id="6289"/>
    <lineage>
        <taxon>Eukaryota</taxon>
        <taxon>Metazoa</taxon>
        <taxon>Ecdysozoa</taxon>
        <taxon>Nematoda</taxon>
        <taxon>Chromadorea</taxon>
        <taxon>Rhabditida</taxon>
        <taxon>Rhabditina</taxon>
        <taxon>Rhabditomorpha</taxon>
        <taxon>Strongyloidea</taxon>
        <taxon>Trichostrongylidae</taxon>
        <taxon>Haemonchus</taxon>
    </lineage>
</organism>
<protein>
    <submittedName>
        <fullName evidence="4">Trichohyalin-like</fullName>
    </submittedName>
</protein>
<feature type="region of interest" description="Disordered" evidence="1">
    <location>
        <begin position="17"/>
        <end position="253"/>
    </location>
</feature>
<feature type="compositionally biased region" description="Basic and acidic residues" evidence="1">
    <location>
        <begin position="61"/>
        <end position="99"/>
    </location>
</feature>
<proteinExistence type="predicted"/>
<evidence type="ECO:0000256" key="2">
    <source>
        <dbReference type="SAM" id="SignalP"/>
    </source>
</evidence>